<dbReference type="PANTHER" id="PTHR43364:SF1">
    <property type="entry name" value="OXIDOREDUCTASE YDHF"/>
    <property type="match status" value="1"/>
</dbReference>
<dbReference type="OrthoDB" id="9773828at2"/>
<dbReference type="GO" id="GO:0016491">
    <property type="term" value="F:oxidoreductase activity"/>
    <property type="evidence" value="ECO:0007669"/>
    <property type="project" value="InterPro"/>
</dbReference>
<proteinExistence type="predicted"/>
<sequence>MKQTDNFSRIISGTMTWGSWGKKLSGPEMADLMNYCVEHGLTTFDHADIYGDYTTEGDFGKAFLESGIERSTVQLVTKCGIQMVTGRKNRLKHYEYSKDYIIWSAEESIKKLNAEYLDLFLLHRPSPLMEPEEIAAAVAHLVESGKIKRFGVSNFTPSQIAMLEKFVTVAANQVEFSLTHDTPMYDGAFDDCIANGRMAMAWSPLGSIYREENLQTKRIKEKLRDLAHKYEAEESQILLAWMLKHPAMVHPVIGTANKDRILLSIKASEIDLELQDWFDLLAVSQGHEVP</sequence>
<dbReference type="Gene3D" id="3.20.20.100">
    <property type="entry name" value="NADP-dependent oxidoreductase domain"/>
    <property type="match status" value="1"/>
</dbReference>
<evidence type="ECO:0000313" key="2">
    <source>
        <dbReference type="EMBL" id="RDY59665.1"/>
    </source>
</evidence>
<dbReference type="SUPFAM" id="SSF51430">
    <property type="entry name" value="NAD(P)-linked oxidoreductase"/>
    <property type="match status" value="1"/>
</dbReference>
<dbReference type="InterPro" id="IPR036812">
    <property type="entry name" value="NAD(P)_OxRdtase_dom_sf"/>
</dbReference>
<dbReference type="InterPro" id="IPR023210">
    <property type="entry name" value="NADP_OxRdtase_dom"/>
</dbReference>
<gene>
    <name evidence="2" type="ORF">DX873_09860</name>
</gene>
<dbReference type="AlphaFoldDB" id="A0A371JQ75"/>
<keyword evidence="3" id="KW-1185">Reference proteome</keyword>
<organism evidence="2 3">
    <name type="scientific">Flagellimonas nanhaiensis</name>
    <dbReference type="NCBI Taxonomy" id="2292706"/>
    <lineage>
        <taxon>Bacteria</taxon>
        <taxon>Pseudomonadati</taxon>
        <taxon>Bacteroidota</taxon>
        <taxon>Flavobacteriia</taxon>
        <taxon>Flavobacteriales</taxon>
        <taxon>Flavobacteriaceae</taxon>
        <taxon>Flagellimonas</taxon>
    </lineage>
</organism>
<dbReference type="PRINTS" id="PR00069">
    <property type="entry name" value="ALDKETRDTASE"/>
</dbReference>
<dbReference type="Pfam" id="PF00248">
    <property type="entry name" value="Aldo_ket_red"/>
    <property type="match status" value="1"/>
</dbReference>
<dbReference type="GO" id="GO:0005829">
    <property type="term" value="C:cytosol"/>
    <property type="evidence" value="ECO:0007669"/>
    <property type="project" value="TreeGrafter"/>
</dbReference>
<protein>
    <submittedName>
        <fullName evidence="2">Aldo/keto reductase</fullName>
    </submittedName>
</protein>
<dbReference type="InterPro" id="IPR020471">
    <property type="entry name" value="AKR"/>
</dbReference>
<dbReference type="RefSeq" id="WP_116184278.1">
    <property type="nucleotide sequence ID" value="NZ_QTJX01000002.1"/>
</dbReference>
<dbReference type="EMBL" id="QTJX01000002">
    <property type="protein sequence ID" value="RDY59665.1"/>
    <property type="molecule type" value="Genomic_DNA"/>
</dbReference>
<evidence type="ECO:0000313" key="3">
    <source>
        <dbReference type="Proteomes" id="UP000261828"/>
    </source>
</evidence>
<comment type="caution">
    <text evidence="2">The sequence shown here is derived from an EMBL/GenBank/DDBJ whole genome shotgun (WGS) entry which is preliminary data.</text>
</comment>
<reference evidence="2 3" key="1">
    <citation type="submission" date="2018-08" db="EMBL/GenBank/DDBJ databases">
        <title>Muricauda nanhaiensis sp. nov., isolated from seawater of the South China Sea.</title>
        <authorList>
            <person name="Dang Y."/>
        </authorList>
    </citation>
    <scope>NUCLEOTIDE SEQUENCE [LARGE SCALE GENOMIC DNA]</scope>
    <source>
        <strain evidence="2 3">SM1704</strain>
    </source>
</reference>
<evidence type="ECO:0000259" key="1">
    <source>
        <dbReference type="Pfam" id="PF00248"/>
    </source>
</evidence>
<dbReference type="PANTHER" id="PTHR43364">
    <property type="entry name" value="NADH-SPECIFIC METHYLGLYOXAL REDUCTASE-RELATED"/>
    <property type="match status" value="1"/>
</dbReference>
<feature type="domain" description="NADP-dependent oxidoreductase" evidence="1">
    <location>
        <begin position="9"/>
        <end position="277"/>
    </location>
</feature>
<dbReference type="Proteomes" id="UP000261828">
    <property type="component" value="Unassembled WGS sequence"/>
</dbReference>
<dbReference type="InterPro" id="IPR050523">
    <property type="entry name" value="AKR_Detox_Biosynth"/>
</dbReference>
<accession>A0A371JQ75</accession>
<name>A0A371JQ75_9FLAO</name>